<dbReference type="EMBL" id="JBHUHR010000001">
    <property type="protein sequence ID" value="MFD2033336.1"/>
    <property type="molecule type" value="Genomic_DNA"/>
</dbReference>
<dbReference type="Proteomes" id="UP001597361">
    <property type="component" value="Unassembled WGS sequence"/>
</dbReference>
<gene>
    <name evidence="1" type="ORF">ACFSKL_00965</name>
</gene>
<keyword evidence="2" id="KW-1185">Reference proteome</keyword>
<dbReference type="Pfam" id="PF17170">
    <property type="entry name" value="DUF5128"/>
    <property type="match status" value="1"/>
</dbReference>
<evidence type="ECO:0000313" key="1">
    <source>
        <dbReference type="EMBL" id="MFD2033336.1"/>
    </source>
</evidence>
<reference evidence="2" key="1">
    <citation type="journal article" date="2019" name="Int. J. Syst. Evol. Microbiol.">
        <title>The Global Catalogue of Microorganisms (GCM) 10K type strain sequencing project: providing services to taxonomists for standard genome sequencing and annotation.</title>
        <authorList>
            <consortium name="The Broad Institute Genomics Platform"/>
            <consortium name="The Broad Institute Genome Sequencing Center for Infectious Disease"/>
            <person name="Wu L."/>
            <person name="Ma J."/>
        </authorList>
    </citation>
    <scope>NUCLEOTIDE SEQUENCE [LARGE SCALE GENOMIC DNA]</scope>
    <source>
        <strain evidence="2">CGMCC 1.15180</strain>
    </source>
</reference>
<proteinExistence type="predicted"/>
<comment type="caution">
    <text evidence="1">The sequence shown here is derived from an EMBL/GenBank/DDBJ whole genome shotgun (WGS) entry which is preliminary data.</text>
</comment>
<protein>
    <submittedName>
        <fullName evidence="1">6-bladed beta-propeller</fullName>
    </submittedName>
</protein>
<evidence type="ECO:0000313" key="2">
    <source>
        <dbReference type="Proteomes" id="UP001597361"/>
    </source>
</evidence>
<name>A0ABW4VH10_9BACT</name>
<sequence length="393" mass="45754">MRHFYQILTVFLFTLNLSCSSPKEDPTRFQELKITESDIAPFDEVVNEIAFIPFIIPEENPLKLNTRDPKLLVEDYIYFSTGSFDDASIHVFEHNGQYIQTFKKQGDGPEEYQYILGLDMIDGHLAIWDQKGNFKFYDKESFDFVGSKSLANTGLKYISQYQYLGNEKWILVNDFAGEVDENNYYNVFYLLNEKTEESKPLSAKTRIFTSNIIQGQIAELSDDSYMLNFGGSDTLFHFSSDSIQPWVRLNLADKNIPEDEKLNPEKLYEKIVFQQAYNFNFGQILSGEDILRISIFGIKHSEIVENNIHSIPVQHLYIQYPSKEYTMTKSFGAFEGKGYSNNGFFYEILHTEDVQNYLDDNYFGKYTEQLEAAVEKLVDKEDPILLRYNVKIR</sequence>
<dbReference type="RefSeq" id="WP_376882533.1">
    <property type="nucleotide sequence ID" value="NZ_JBHUHR010000001.1"/>
</dbReference>
<organism evidence="1 2">
    <name type="scientific">Belliella marina</name>
    <dbReference type="NCBI Taxonomy" id="1644146"/>
    <lineage>
        <taxon>Bacteria</taxon>
        <taxon>Pseudomonadati</taxon>
        <taxon>Bacteroidota</taxon>
        <taxon>Cytophagia</taxon>
        <taxon>Cytophagales</taxon>
        <taxon>Cyclobacteriaceae</taxon>
        <taxon>Belliella</taxon>
    </lineage>
</organism>
<accession>A0ABW4VH10</accession>